<evidence type="ECO:0000259" key="1">
    <source>
        <dbReference type="Pfam" id="PF14588"/>
    </source>
</evidence>
<dbReference type="EMBL" id="CP002546">
    <property type="protein sequence ID" value="ADY59000.1"/>
    <property type="molecule type" value="Genomic_DNA"/>
</dbReference>
<feature type="domain" description="Endoribonuclease L-PSP/chorismate mutase-like" evidence="1">
    <location>
        <begin position="30"/>
        <end position="142"/>
    </location>
</feature>
<dbReference type="HOGENOM" id="CLU_104845_0_0_0"/>
<dbReference type="STRING" id="756272.Plabr_1388"/>
<dbReference type="Pfam" id="PF14588">
    <property type="entry name" value="YjgF_endoribonc"/>
    <property type="match status" value="1"/>
</dbReference>
<proteinExistence type="predicted"/>
<accession>F0SPP1</accession>
<sequence length="156" mass="16983">MSTPDEKLEALGYPLDRVPKPGPILRMVAVDGDRAYVSGAIPIDGKYIAWKGIVPTETSLEEARKAAALCAANNLRMLIQELGSLDRVERIIRLTGYVWSEQDFTDQHLIMDGASQLLIDVFGPDAGLPARTALGVAALPLRASVETEMIVRLKPE</sequence>
<dbReference type="PANTHER" id="PTHR43760">
    <property type="entry name" value="ENDORIBONUCLEASE-RELATED"/>
    <property type="match status" value="1"/>
</dbReference>
<dbReference type="CDD" id="cd02199">
    <property type="entry name" value="YjgF_YER057c_UK114_like_1"/>
    <property type="match status" value="1"/>
</dbReference>
<dbReference type="OrthoDB" id="9806350at2"/>
<protein>
    <submittedName>
        <fullName evidence="2">Endoribonuclease L-PSP</fullName>
    </submittedName>
</protein>
<name>F0SPP1_RUBBR</name>
<dbReference type="RefSeq" id="WP_013627730.1">
    <property type="nucleotide sequence ID" value="NC_015174.1"/>
</dbReference>
<dbReference type="InterPro" id="IPR035959">
    <property type="entry name" value="RutC-like_sf"/>
</dbReference>
<dbReference type="eggNOG" id="COG0251">
    <property type="taxonomic scope" value="Bacteria"/>
</dbReference>
<gene>
    <name evidence="2" type="ordered locus">Plabr_1388</name>
</gene>
<reference evidence="3" key="1">
    <citation type="submission" date="2011-02" db="EMBL/GenBank/DDBJ databases">
        <title>The complete genome of Planctomyces brasiliensis DSM 5305.</title>
        <authorList>
            <person name="Lucas S."/>
            <person name="Copeland A."/>
            <person name="Lapidus A."/>
            <person name="Bruce D."/>
            <person name="Goodwin L."/>
            <person name="Pitluck S."/>
            <person name="Kyrpides N."/>
            <person name="Mavromatis K."/>
            <person name="Pagani I."/>
            <person name="Ivanova N."/>
            <person name="Ovchinnikova G."/>
            <person name="Lu M."/>
            <person name="Detter J.C."/>
            <person name="Han C."/>
            <person name="Land M."/>
            <person name="Hauser L."/>
            <person name="Markowitz V."/>
            <person name="Cheng J.-F."/>
            <person name="Hugenholtz P."/>
            <person name="Woyke T."/>
            <person name="Wu D."/>
            <person name="Tindall B."/>
            <person name="Pomrenke H.G."/>
            <person name="Brambilla E."/>
            <person name="Klenk H.-P."/>
            <person name="Eisen J.A."/>
        </authorList>
    </citation>
    <scope>NUCLEOTIDE SEQUENCE [LARGE SCALE GENOMIC DNA]</scope>
    <source>
        <strain evidence="3">ATCC 49424 / DSM 5305 / JCM 21570 / NBRC 103401 / IFAM 1448</strain>
    </source>
</reference>
<dbReference type="PANTHER" id="PTHR43760:SF1">
    <property type="entry name" value="ENDORIBONUCLEASE L-PSP_CHORISMATE MUTASE-LIKE DOMAIN-CONTAINING PROTEIN"/>
    <property type="match status" value="1"/>
</dbReference>
<keyword evidence="3" id="KW-1185">Reference proteome</keyword>
<evidence type="ECO:0000313" key="3">
    <source>
        <dbReference type="Proteomes" id="UP000006860"/>
    </source>
</evidence>
<dbReference type="KEGG" id="pbs:Plabr_1388"/>
<evidence type="ECO:0000313" key="2">
    <source>
        <dbReference type="EMBL" id="ADY59000.1"/>
    </source>
</evidence>
<dbReference type="AlphaFoldDB" id="F0SPP1"/>
<organism evidence="2 3">
    <name type="scientific">Rubinisphaera brasiliensis (strain ATCC 49424 / DSM 5305 / JCM 21570 / IAM 15109 / NBRC 103401 / IFAM 1448)</name>
    <name type="common">Planctomyces brasiliensis</name>
    <dbReference type="NCBI Taxonomy" id="756272"/>
    <lineage>
        <taxon>Bacteria</taxon>
        <taxon>Pseudomonadati</taxon>
        <taxon>Planctomycetota</taxon>
        <taxon>Planctomycetia</taxon>
        <taxon>Planctomycetales</taxon>
        <taxon>Planctomycetaceae</taxon>
        <taxon>Rubinisphaera</taxon>
    </lineage>
</organism>
<dbReference type="Proteomes" id="UP000006860">
    <property type="component" value="Chromosome"/>
</dbReference>
<dbReference type="InterPro" id="IPR013813">
    <property type="entry name" value="Endoribo_LPSP/chorism_mut-like"/>
</dbReference>
<dbReference type="SUPFAM" id="SSF55298">
    <property type="entry name" value="YjgF-like"/>
    <property type="match status" value="1"/>
</dbReference>
<dbReference type="Gene3D" id="3.30.1330.40">
    <property type="entry name" value="RutC-like"/>
    <property type="match status" value="1"/>
</dbReference>